<dbReference type="Proteomes" id="UP000179807">
    <property type="component" value="Unassembled WGS sequence"/>
</dbReference>
<evidence type="ECO:0000256" key="1">
    <source>
        <dbReference type="SAM" id="Coils"/>
    </source>
</evidence>
<name>A0A1J4JSH6_9EUKA</name>
<dbReference type="VEuPathDB" id="TrichDB:TRFO_31022"/>
<evidence type="ECO:0000313" key="2">
    <source>
        <dbReference type="EMBL" id="OHT02003.1"/>
    </source>
</evidence>
<evidence type="ECO:0000313" key="3">
    <source>
        <dbReference type="Proteomes" id="UP000179807"/>
    </source>
</evidence>
<dbReference type="GeneID" id="94842394"/>
<dbReference type="RefSeq" id="XP_068355139.1">
    <property type="nucleotide sequence ID" value="XM_068507690.1"/>
</dbReference>
<accession>A0A1J4JSH6</accession>
<keyword evidence="3" id="KW-1185">Reference proteome</keyword>
<dbReference type="EMBL" id="MLAK01000886">
    <property type="protein sequence ID" value="OHT02003.1"/>
    <property type="molecule type" value="Genomic_DNA"/>
</dbReference>
<gene>
    <name evidence="2" type="ORF">TRFO_31022</name>
</gene>
<dbReference type="OrthoDB" id="10265178at2759"/>
<comment type="caution">
    <text evidence="2">The sequence shown here is derived from an EMBL/GenBank/DDBJ whole genome shotgun (WGS) entry which is preliminary data.</text>
</comment>
<protein>
    <submittedName>
        <fullName evidence="2">Uncharacterized protein</fullName>
    </submittedName>
</protein>
<organism evidence="2 3">
    <name type="scientific">Tritrichomonas foetus</name>
    <dbReference type="NCBI Taxonomy" id="1144522"/>
    <lineage>
        <taxon>Eukaryota</taxon>
        <taxon>Metamonada</taxon>
        <taxon>Parabasalia</taxon>
        <taxon>Tritrichomonadida</taxon>
        <taxon>Tritrichomonadidae</taxon>
        <taxon>Tritrichomonas</taxon>
    </lineage>
</organism>
<proteinExistence type="predicted"/>
<sequence>MNFADPVADYDQQASILLEKSKGMQGGSQSLHFSALNASTSIVVDNIYSRINAIEEKLNTNDSIYRLATQANAASEKEKREQFQSFVDKAQSIEQTLSKVENKVSSLDMMIKNIVHQEMQQFNKSNEFTNNVNEAASKLTERINSIENQFLTGIKKSQKDMKKLKIEASLAKTQQQDDGRVDEIIAQLSEMKRRQSMMRELLSSLHGKGSPDYQNVSSQISQLFAQLSSKKVETPLKFKLNSI</sequence>
<dbReference type="AlphaFoldDB" id="A0A1J4JSH6"/>
<keyword evidence="1" id="KW-0175">Coiled coil</keyword>
<feature type="coiled-coil region" evidence="1">
    <location>
        <begin position="129"/>
        <end position="174"/>
    </location>
</feature>
<reference evidence="2" key="1">
    <citation type="submission" date="2016-10" db="EMBL/GenBank/DDBJ databases">
        <authorList>
            <person name="Benchimol M."/>
            <person name="Almeida L.G."/>
            <person name="Vasconcelos A.T."/>
            <person name="Perreira-Neves A."/>
            <person name="Rosa I.A."/>
            <person name="Tasca T."/>
            <person name="Bogo M.R."/>
            <person name="de Souza W."/>
        </authorList>
    </citation>
    <scope>NUCLEOTIDE SEQUENCE [LARGE SCALE GENOMIC DNA]</scope>
    <source>
        <strain evidence="2">K</strain>
    </source>
</reference>